<comment type="caution">
    <text evidence="2">The sequence shown here is derived from an EMBL/GenBank/DDBJ whole genome shotgun (WGS) entry which is preliminary data.</text>
</comment>
<evidence type="ECO:0000313" key="2">
    <source>
        <dbReference type="EMBL" id="KAF6822017.1"/>
    </source>
</evidence>
<evidence type="ECO:0000256" key="1">
    <source>
        <dbReference type="SAM" id="MobiDB-lite"/>
    </source>
</evidence>
<protein>
    <submittedName>
        <fullName evidence="2">Uncharacterized protein</fullName>
    </submittedName>
</protein>
<proteinExistence type="predicted"/>
<name>A0A8H6N6B6_9PEZI</name>
<feature type="region of interest" description="Disordered" evidence="1">
    <location>
        <begin position="1"/>
        <end position="20"/>
    </location>
</feature>
<dbReference type="EMBL" id="WIGO01000248">
    <property type="protein sequence ID" value="KAF6822017.1"/>
    <property type="molecule type" value="Genomic_DNA"/>
</dbReference>
<sequence>MVRPPPKCEKEKKTLMRGPLEEGAWRARSFLWLPPSRPAQAPRSRSVRPGSGPLGGYGSRKPAPEKAGVSCTWAATAVPAAAAAGRSRGR</sequence>
<reference evidence="2" key="1">
    <citation type="journal article" date="2020" name="Phytopathology">
        <title>Genome Sequence Resources of Colletotrichum truncatum, C. plurivorum, C. musicola, and C. sojae: Four Species Pathogenic to Soybean (Glycine max).</title>
        <authorList>
            <person name="Rogerio F."/>
            <person name="Boufleur T.R."/>
            <person name="Ciampi-Guillardi M."/>
            <person name="Sukno S.A."/>
            <person name="Thon M.R."/>
            <person name="Massola Junior N.S."/>
            <person name="Baroncelli R."/>
        </authorList>
    </citation>
    <scope>NUCLEOTIDE SEQUENCE</scope>
    <source>
        <strain evidence="2">LFN00145</strain>
    </source>
</reference>
<feature type="region of interest" description="Disordered" evidence="1">
    <location>
        <begin position="34"/>
        <end position="69"/>
    </location>
</feature>
<evidence type="ECO:0000313" key="3">
    <source>
        <dbReference type="Proteomes" id="UP000654918"/>
    </source>
</evidence>
<feature type="compositionally biased region" description="Low complexity" evidence="1">
    <location>
        <begin position="38"/>
        <end position="49"/>
    </location>
</feature>
<organism evidence="2 3">
    <name type="scientific">Colletotrichum plurivorum</name>
    <dbReference type="NCBI Taxonomy" id="2175906"/>
    <lineage>
        <taxon>Eukaryota</taxon>
        <taxon>Fungi</taxon>
        <taxon>Dikarya</taxon>
        <taxon>Ascomycota</taxon>
        <taxon>Pezizomycotina</taxon>
        <taxon>Sordariomycetes</taxon>
        <taxon>Hypocreomycetidae</taxon>
        <taxon>Glomerellales</taxon>
        <taxon>Glomerellaceae</taxon>
        <taxon>Colletotrichum</taxon>
        <taxon>Colletotrichum orchidearum species complex</taxon>
    </lineage>
</organism>
<gene>
    <name evidence="2" type="ORF">CPLU01_12262</name>
</gene>
<dbReference type="Proteomes" id="UP000654918">
    <property type="component" value="Unassembled WGS sequence"/>
</dbReference>
<keyword evidence="3" id="KW-1185">Reference proteome</keyword>
<dbReference type="AlphaFoldDB" id="A0A8H6N6B6"/>
<accession>A0A8H6N6B6</accession>